<dbReference type="Gene3D" id="1.10.10.10">
    <property type="entry name" value="Winged helix-like DNA-binding domain superfamily/Winged helix DNA-binding domain"/>
    <property type="match status" value="1"/>
</dbReference>
<dbReference type="SUPFAM" id="SSF52172">
    <property type="entry name" value="CheY-like"/>
    <property type="match status" value="1"/>
</dbReference>
<dbReference type="InterPro" id="IPR011006">
    <property type="entry name" value="CheY-like_superfamily"/>
</dbReference>
<evidence type="ECO:0000313" key="9">
    <source>
        <dbReference type="Proteomes" id="UP000077857"/>
    </source>
</evidence>
<dbReference type="GO" id="GO:0032993">
    <property type="term" value="C:protein-DNA complex"/>
    <property type="evidence" value="ECO:0007669"/>
    <property type="project" value="TreeGrafter"/>
</dbReference>
<dbReference type="InterPro" id="IPR036388">
    <property type="entry name" value="WH-like_DNA-bd_sf"/>
</dbReference>
<evidence type="ECO:0000256" key="3">
    <source>
        <dbReference type="ARBA" id="ARBA00023163"/>
    </source>
</evidence>
<evidence type="ECO:0000256" key="1">
    <source>
        <dbReference type="ARBA" id="ARBA00023015"/>
    </source>
</evidence>
<dbReference type="GO" id="GO:0005829">
    <property type="term" value="C:cytosol"/>
    <property type="evidence" value="ECO:0007669"/>
    <property type="project" value="TreeGrafter"/>
</dbReference>
<evidence type="ECO:0000256" key="5">
    <source>
        <dbReference type="PROSITE-ProRule" id="PRU01091"/>
    </source>
</evidence>
<dbReference type="OrthoDB" id="9802426at2"/>
<proteinExistence type="predicted"/>
<name>A0A177N4Q8_9GAMM</name>
<dbReference type="GO" id="GO:0006355">
    <property type="term" value="P:regulation of DNA-templated transcription"/>
    <property type="evidence" value="ECO:0007669"/>
    <property type="project" value="InterPro"/>
</dbReference>
<keyword evidence="4" id="KW-0597">Phosphoprotein</keyword>
<dbReference type="InterPro" id="IPR039420">
    <property type="entry name" value="WalR-like"/>
</dbReference>
<gene>
    <name evidence="8" type="ORF">A1507_18285</name>
</gene>
<reference evidence="8 9" key="1">
    <citation type="submission" date="2016-03" db="EMBL/GenBank/DDBJ databases">
        <authorList>
            <person name="Ploux O."/>
        </authorList>
    </citation>
    <scope>NUCLEOTIDE SEQUENCE [LARGE SCALE GENOMIC DNA]</scope>
    <source>
        <strain evidence="8 9">R-45378</strain>
    </source>
</reference>
<evidence type="ECO:0000256" key="4">
    <source>
        <dbReference type="PROSITE-ProRule" id="PRU00169"/>
    </source>
</evidence>
<dbReference type="Gene3D" id="3.40.50.2300">
    <property type="match status" value="1"/>
</dbReference>
<dbReference type="RefSeq" id="WP_064041679.1">
    <property type="nucleotide sequence ID" value="NZ_LUUJ01000105.1"/>
</dbReference>
<evidence type="ECO:0000259" key="6">
    <source>
        <dbReference type="PROSITE" id="PS50110"/>
    </source>
</evidence>
<dbReference type="PROSITE" id="PS51755">
    <property type="entry name" value="OMPR_PHOB"/>
    <property type="match status" value="1"/>
</dbReference>
<dbReference type="Pfam" id="PF00486">
    <property type="entry name" value="Trans_reg_C"/>
    <property type="match status" value="1"/>
</dbReference>
<dbReference type="GO" id="GO:0000976">
    <property type="term" value="F:transcription cis-regulatory region binding"/>
    <property type="evidence" value="ECO:0007669"/>
    <property type="project" value="TreeGrafter"/>
</dbReference>
<dbReference type="GO" id="GO:0000156">
    <property type="term" value="F:phosphorelay response regulator activity"/>
    <property type="evidence" value="ECO:0007669"/>
    <property type="project" value="TreeGrafter"/>
</dbReference>
<dbReference type="PROSITE" id="PS50110">
    <property type="entry name" value="RESPONSE_REGULATORY"/>
    <property type="match status" value="1"/>
</dbReference>
<keyword evidence="1" id="KW-0805">Transcription regulation</keyword>
<dbReference type="PANTHER" id="PTHR48111">
    <property type="entry name" value="REGULATOR OF RPOS"/>
    <property type="match status" value="1"/>
</dbReference>
<dbReference type="CDD" id="cd00383">
    <property type="entry name" value="trans_reg_C"/>
    <property type="match status" value="1"/>
</dbReference>
<dbReference type="AlphaFoldDB" id="A0A177N4Q8"/>
<dbReference type="EMBL" id="LUUJ01000105">
    <property type="protein sequence ID" value="OAI12882.1"/>
    <property type="molecule type" value="Genomic_DNA"/>
</dbReference>
<keyword evidence="2 5" id="KW-0238">DNA-binding</keyword>
<dbReference type="InterPro" id="IPR001867">
    <property type="entry name" value="OmpR/PhoB-type_DNA-bd"/>
</dbReference>
<dbReference type="PANTHER" id="PTHR48111:SF67">
    <property type="entry name" value="TRANSCRIPTIONAL REGULATORY PROTEIN TCTD"/>
    <property type="match status" value="1"/>
</dbReference>
<dbReference type="SMART" id="SM00862">
    <property type="entry name" value="Trans_reg_C"/>
    <property type="match status" value="1"/>
</dbReference>
<feature type="modified residue" description="4-aspartylphosphate" evidence="4">
    <location>
        <position position="51"/>
    </location>
</feature>
<feature type="domain" description="Response regulatory" evidence="6">
    <location>
        <begin position="2"/>
        <end position="116"/>
    </location>
</feature>
<dbReference type="InterPro" id="IPR001789">
    <property type="entry name" value="Sig_transdc_resp-reg_receiver"/>
</dbReference>
<comment type="caution">
    <text evidence="8">The sequence shown here is derived from an EMBL/GenBank/DDBJ whole genome shotgun (WGS) entry which is preliminary data.</text>
</comment>
<feature type="DNA-binding region" description="OmpR/PhoB-type" evidence="5">
    <location>
        <begin position="124"/>
        <end position="220"/>
    </location>
</feature>
<protein>
    <submittedName>
        <fullName evidence="8">DNA-binding response regulator</fullName>
    </submittedName>
</protein>
<sequence>MNILLVEDDPVLADGLSHTLRQSCYDVTSAATATYAEGMLLAKNFDLIVLDLGLPDMDGQKLLRNLRTRQVSVPVLVLTARDALDDRIEALKKGADDYMTKPFDLAELETRIHALIRRSYGNFSKDIVCGRLTLDTLEHRVLADGEPLILFAREYGILESLMLQIGRVVSKEKIAQRLATGDDELGDNAIEVNIHRLRKRIKPYGARIRTLRGLGYLLEEHSGET</sequence>
<accession>A0A177N4Q8</accession>
<dbReference type="SMART" id="SM00448">
    <property type="entry name" value="REC"/>
    <property type="match status" value="1"/>
</dbReference>
<evidence type="ECO:0000259" key="7">
    <source>
        <dbReference type="PROSITE" id="PS51755"/>
    </source>
</evidence>
<dbReference type="Proteomes" id="UP000077857">
    <property type="component" value="Unassembled WGS sequence"/>
</dbReference>
<evidence type="ECO:0000256" key="2">
    <source>
        <dbReference type="ARBA" id="ARBA00023125"/>
    </source>
</evidence>
<organism evidence="8 9">
    <name type="scientific">Methylomonas koyamae</name>
    <dbReference type="NCBI Taxonomy" id="702114"/>
    <lineage>
        <taxon>Bacteria</taxon>
        <taxon>Pseudomonadati</taxon>
        <taxon>Pseudomonadota</taxon>
        <taxon>Gammaproteobacteria</taxon>
        <taxon>Methylococcales</taxon>
        <taxon>Methylococcaceae</taxon>
        <taxon>Methylomonas</taxon>
    </lineage>
</organism>
<evidence type="ECO:0000313" key="8">
    <source>
        <dbReference type="EMBL" id="OAI12882.1"/>
    </source>
</evidence>
<keyword evidence="3" id="KW-0804">Transcription</keyword>
<dbReference type="Pfam" id="PF00072">
    <property type="entry name" value="Response_reg"/>
    <property type="match status" value="1"/>
</dbReference>
<feature type="domain" description="OmpR/PhoB-type" evidence="7">
    <location>
        <begin position="124"/>
        <end position="220"/>
    </location>
</feature>